<proteinExistence type="predicted"/>
<reference evidence="2 3" key="1">
    <citation type="submission" date="2012-06" db="EMBL/GenBank/DDBJ databases">
        <title>Finished chromosome of genome of Microcoleus sp. PCC 7113.</title>
        <authorList>
            <consortium name="US DOE Joint Genome Institute"/>
            <person name="Gugger M."/>
            <person name="Coursin T."/>
            <person name="Rippka R."/>
            <person name="Tandeau De Marsac N."/>
            <person name="Huntemann M."/>
            <person name="Wei C.-L."/>
            <person name="Han J."/>
            <person name="Detter J.C."/>
            <person name="Han C."/>
            <person name="Tapia R."/>
            <person name="Chen A."/>
            <person name="Kyrpides N."/>
            <person name="Mavromatis K."/>
            <person name="Markowitz V."/>
            <person name="Szeto E."/>
            <person name="Ivanova N."/>
            <person name="Pagani I."/>
            <person name="Pati A."/>
            <person name="Goodwin L."/>
            <person name="Nordberg H.P."/>
            <person name="Cantor M.N."/>
            <person name="Hua S.X."/>
            <person name="Woyke T."/>
            <person name="Kerfeld C.A."/>
        </authorList>
    </citation>
    <scope>NUCLEOTIDE SEQUENCE [LARGE SCALE GENOMIC DNA]</scope>
    <source>
        <strain evidence="2 3">PCC 7113</strain>
    </source>
</reference>
<evidence type="ECO:0000313" key="3">
    <source>
        <dbReference type="Proteomes" id="UP000010471"/>
    </source>
</evidence>
<dbReference type="PANTHER" id="PTHR33921:SF15">
    <property type="entry name" value="CALVIN CYCLE PROTEIN CP12-2, CHLOROPLASTIC"/>
    <property type="match status" value="1"/>
</dbReference>
<dbReference type="PANTHER" id="PTHR33921">
    <property type="entry name" value="CALVIN CYCLE PROTEIN CP12-2, CHLOROPLASTIC"/>
    <property type="match status" value="1"/>
</dbReference>
<dbReference type="OrthoDB" id="9553701at2"/>
<dbReference type="HOGENOM" id="CLU_137076_2_1_3"/>
<organism evidence="2 3">
    <name type="scientific">Allocoleopsis franciscana PCC 7113</name>
    <dbReference type="NCBI Taxonomy" id="1173027"/>
    <lineage>
        <taxon>Bacteria</taxon>
        <taxon>Bacillati</taxon>
        <taxon>Cyanobacteriota</taxon>
        <taxon>Cyanophyceae</taxon>
        <taxon>Coleofasciculales</taxon>
        <taxon>Coleofasciculaceae</taxon>
        <taxon>Allocoleopsis</taxon>
        <taxon>Allocoleopsis franciscana</taxon>
    </lineage>
</organism>
<dbReference type="EMBL" id="CP003630">
    <property type="protein sequence ID" value="AFZ18826.1"/>
    <property type="molecule type" value="Genomic_DNA"/>
</dbReference>
<dbReference type="InterPro" id="IPR039314">
    <property type="entry name" value="CP12-like"/>
</dbReference>
<dbReference type="SMART" id="SM01093">
    <property type="entry name" value="CP12"/>
    <property type="match status" value="1"/>
</dbReference>
<protein>
    <submittedName>
        <fullName evidence="2">CP12 domain protein</fullName>
    </submittedName>
</protein>
<evidence type="ECO:0000313" key="2">
    <source>
        <dbReference type="EMBL" id="AFZ18826.1"/>
    </source>
</evidence>
<gene>
    <name evidence="2" type="ORF">Mic7113_3069</name>
</gene>
<feature type="domain" description="CP12" evidence="1">
    <location>
        <begin position="13"/>
        <end position="83"/>
    </location>
</feature>
<accession>K9WG97</accession>
<name>K9WG97_9CYAN</name>
<keyword evidence="3" id="KW-1185">Reference proteome</keyword>
<dbReference type="RefSeq" id="WP_015182974.1">
    <property type="nucleotide sequence ID" value="NC_019738.1"/>
</dbReference>
<dbReference type="STRING" id="1173027.Mic7113_3069"/>
<dbReference type="Proteomes" id="UP000010471">
    <property type="component" value="Chromosome"/>
</dbReference>
<evidence type="ECO:0000259" key="1">
    <source>
        <dbReference type="SMART" id="SM01093"/>
    </source>
</evidence>
<sequence>MKTSDRLSHSISLEQRIHDAIAEAHAISARYASESPECGAAWDIVEELQAEAAHQKIACLGKTGFTDYCEEFPDALEARVYDT</sequence>
<dbReference type="eggNOG" id="COG0517">
    <property type="taxonomic scope" value="Bacteria"/>
</dbReference>
<dbReference type="Pfam" id="PF02672">
    <property type="entry name" value="CP12"/>
    <property type="match status" value="1"/>
</dbReference>
<dbReference type="InterPro" id="IPR003823">
    <property type="entry name" value="CP12_dom"/>
</dbReference>
<dbReference type="KEGG" id="mic:Mic7113_3069"/>
<dbReference type="AlphaFoldDB" id="K9WG97"/>